<evidence type="ECO:0000313" key="2">
    <source>
        <dbReference type="Proteomes" id="UP000078387"/>
    </source>
</evidence>
<dbReference type="VEuPathDB" id="AmoebaDB:EHI7A_002580"/>
<dbReference type="VEuPathDB" id="AmoebaDB:EHI5A_011180"/>
<accession>A0A5K1V0P7</accession>
<name>A0A5K1V0P7_ENTHI</name>
<protein>
    <submittedName>
        <fullName evidence="1">Uncharacterized protein</fullName>
    </submittedName>
</protein>
<dbReference type="EMBL" id="BDEQ01000001">
    <property type="protein sequence ID" value="GAT94690.1"/>
    <property type="molecule type" value="Genomic_DNA"/>
</dbReference>
<gene>
    <name evidence="1" type="ORF">CL6EHI_024570</name>
</gene>
<evidence type="ECO:0000313" key="1">
    <source>
        <dbReference type="EMBL" id="GAT94690.1"/>
    </source>
</evidence>
<dbReference type="AlphaFoldDB" id="A0A5K1V0P7"/>
<dbReference type="Proteomes" id="UP000078387">
    <property type="component" value="Unassembled WGS sequence"/>
</dbReference>
<dbReference type="VEuPathDB" id="AmoebaDB:KM1_011430"/>
<proteinExistence type="predicted"/>
<reference evidence="1 2" key="1">
    <citation type="submission" date="2016-05" db="EMBL/GenBank/DDBJ databases">
        <title>First whole genome sequencing of Entamoeba histolytica HM1:IMSS-clone-6.</title>
        <authorList>
            <person name="Mukherjee Avik.K."/>
            <person name="Izumyama S."/>
            <person name="Nakada-Tsukui K."/>
            <person name="Nozaki T."/>
        </authorList>
    </citation>
    <scope>NUCLEOTIDE SEQUENCE [LARGE SCALE GENOMIC DNA]</scope>
    <source>
        <strain evidence="1 2">HM1:IMSS clone 6</strain>
    </source>
</reference>
<organism evidence="1 2">
    <name type="scientific">Entamoeba histolytica</name>
    <dbReference type="NCBI Taxonomy" id="5759"/>
    <lineage>
        <taxon>Eukaryota</taxon>
        <taxon>Amoebozoa</taxon>
        <taxon>Evosea</taxon>
        <taxon>Archamoebae</taxon>
        <taxon>Mastigamoebida</taxon>
        <taxon>Entamoebidae</taxon>
        <taxon>Entamoeba</taxon>
    </lineage>
</organism>
<dbReference type="VEuPathDB" id="AmoebaDB:EHI_024570"/>
<dbReference type="OMA" id="NFVMIVE"/>
<comment type="caution">
    <text evidence="1">The sequence shown here is derived from an EMBL/GenBank/DDBJ whole genome shotgun (WGS) entry which is preliminary data.</text>
</comment>
<sequence>MEVTTQTGSLITIIKNTIASLTHNISKGINSGERDEIIQALECGIHTLGKLLVLTRWLGRNPVLHDIDNFNWTCQQSIIQLHTTVKKLVCNAKQDVLMRKRIPEISIALQVLLEATYPLPSIPVCLPNFNKINTLIERRIWKYYYTNYNTIDCNSINVIGGMLYLYVRNSFNVWLTIANLDALFNNDSLKWKIVHLNFYTPNETVASDETINLHNRNLRTQPEYSLNPIQTLIDQLIIISKNKYFDSLFRESQSPSLRLLYPHITSKIVIINNDRVLQIFYWNNNYCLEYRLNNLTTSIEISHSPNLPSTLFNLNYSLEEQLSLVSKESAIIYEKKMNEQLSKNGQTKEPVLNTISVSPFTGKINLISPYISQKLLNYYSDLFSTTNIDKSNYLFEDLYIHAHYLQTFIVAKTFFKKMHLEILNEDTLKLIAGHTNKFEQIKGEILKPKCIDIQDQNYKECSGLPFKIQVSENRYLCFIISKTPEENLICVGFKGESVNYCSCSKEVFNNNISSMKCVEKITVFCQESYTKYSTKIYLECFKDIFNGISTTGSTLVTSLKNKTGFILLNRNLPFVVIVEQPPEERNFAMIVELNNCSINILNKFKGGEGFQLIDKKMKLSVPKSDVEQDVKRNVKRLIKFIHLISFVNKVIDKVEYFNENTISFNGFYICFESETFDSVQFTVSLDKKYQHLNELIKFDFIDSPDNEISNRKTVLLKDCGCIQNSLSSFVLYFDGLIKLFSSINTSCVSISITEFTSVTIFVNTENEKVTQQNFVMIFSFNTKLEEKTMSFFSRWLDTIGKKKFPMEVFRDTLKQIPIQFKISEAEKYMKILLSLIHLLLMIEFVFINPTKTQEGRCYKIIIRPDLFLKIPSVINNDVPFLTTLTQSQHNDCLTRYFNIRFSNPFKSGNFIDAKNVMALMCKKPTPFTIKIINDFEPLITFCTSSLCRDKFKHLYDFNLIEAVDNRYYITLIMYNTESDLETRSKSFELRLNYHKSILQLASDRRNDQPLISQFIQSYSINKINSFKDLVALLQQTFEK</sequence>
<dbReference type="VEuPathDB" id="AmoebaDB:EHI8A_001090"/>